<protein>
    <submittedName>
        <fullName evidence="2">HD domain protein</fullName>
    </submittedName>
</protein>
<dbReference type="Gene3D" id="1.10.3210.10">
    <property type="entry name" value="Hypothetical protein af1432"/>
    <property type="match status" value="1"/>
</dbReference>
<dbReference type="SUPFAM" id="SSF109604">
    <property type="entry name" value="HD-domain/PDEase-like"/>
    <property type="match status" value="1"/>
</dbReference>
<dbReference type="InterPro" id="IPR003607">
    <property type="entry name" value="HD/PDEase_dom"/>
</dbReference>
<dbReference type="RefSeq" id="WP_039636897.1">
    <property type="nucleotide sequence ID" value="NZ_AYSO01000020.1"/>
</dbReference>
<evidence type="ECO:0000313" key="3">
    <source>
        <dbReference type="Proteomes" id="UP000031366"/>
    </source>
</evidence>
<evidence type="ECO:0000259" key="1">
    <source>
        <dbReference type="Pfam" id="PF01966"/>
    </source>
</evidence>
<dbReference type="InterPro" id="IPR006674">
    <property type="entry name" value="HD_domain"/>
</dbReference>
<dbReference type="AlphaFoldDB" id="A0A0C1U9L7"/>
<dbReference type="Pfam" id="PF01966">
    <property type="entry name" value="HD"/>
    <property type="match status" value="1"/>
</dbReference>
<dbReference type="STRING" id="29341.RSJ17_06845"/>
<evidence type="ECO:0000313" key="2">
    <source>
        <dbReference type="EMBL" id="KIE44290.1"/>
    </source>
</evidence>
<feature type="domain" description="HD" evidence="1">
    <location>
        <begin position="36"/>
        <end position="150"/>
    </location>
</feature>
<dbReference type="Proteomes" id="UP000031366">
    <property type="component" value="Unassembled WGS sequence"/>
</dbReference>
<name>A0A0C1U9L7_9CLOT</name>
<dbReference type="EMBL" id="AYSO01000020">
    <property type="protein sequence ID" value="KIE44290.1"/>
    <property type="molecule type" value="Genomic_DNA"/>
</dbReference>
<sequence length="261" mass="31181">MENKNIKEFYKFFNEIVDNLVIPSLDIKHSIERKVQHTFRVCENVRSIGVSLQLSDNELQIGEAIGLFHDIGRFEQYIKHRTLVDSVKDHGELGILLLENYEVLKLLSEEEKNIILRSIRYHNKYQLSEGEDERVLFFSKLIREADKMDNYFIHVKYFEEKSEYHNEILKLLPDTGRYSPEVVQDILSNKCPEDHHIKTYNDLKLAYVAWIYDINFDYGIEYIVNNDYIPRLINSLPENEEMDKIFIHINNFIDNRLNLKY</sequence>
<gene>
    <name evidence="2" type="ORF">U732_808</name>
</gene>
<reference evidence="2 3" key="1">
    <citation type="journal article" date="2015" name="Infect. Genet. Evol.">
        <title>Genomic sequences of six botulinum neurotoxin-producing strains representing three clostridial species illustrate the mobility and diversity of botulinum neurotoxin genes.</title>
        <authorList>
            <person name="Smith T.J."/>
            <person name="Hill K.K."/>
            <person name="Xie G."/>
            <person name="Foley B.T."/>
            <person name="Williamson C.H."/>
            <person name="Foster J.T."/>
            <person name="Johnson S.L."/>
            <person name="Chertkov O."/>
            <person name="Teshima H."/>
            <person name="Gibbons H.S."/>
            <person name="Johnsky L.A."/>
            <person name="Karavis M.A."/>
            <person name="Smith L.A."/>
        </authorList>
    </citation>
    <scope>NUCLEOTIDE SEQUENCE [LARGE SCALE GENOMIC DNA]</scope>
    <source>
        <strain evidence="2 3">CDC 2741</strain>
    </source>
</reference>
<keyword evidence="3" id="KW-1185">Reference proteome</keyword>
<dbReference type="CDD" id="cd00077">
    <property type="entry name" value="HDc"/>
    <property type="match status" value="1"/>
</dbReference>
<comment type="caution">
    <text evidence="2">The sequence shown here is derived from an EMBL/GenBank/DDBJ whole genome shotgun (WGS) entry which is preliminary data.</text>
</comment>
<dbReference type="OrthoDB" id="9797344at2"/>
<organism evidence="2 3">
    <name type="scientific">Clostridium argentinense CDC 2741</name>
    <dbReference type="NCBI Taxonomy" id="1418104"/>
    <lineage>
        <taxon>Bacteria</taxon>
        <taxon>Bacillati</taxon>
        <taxon>Bacillota</taxon>
        <taxon>Clostridia</taxon>
        <taxon>Eubacteriales</taxon>
        <taxon>Clostridiaceae</taxon>
        <taxon>Clostridium</taxon>
    </lineage>
</organism>
<proteinExistence type="predicted"/>
<accession>A0A0C1U9L7</accession>